<dbReference type="OrthoDB" id="3071584at2759"/>
<organism evidence="1 2">
    <name type="scientific">Cyclocybe aegerita</name>
    <name type="common">Black poplar mushroom</name>
    <name type="synonym">Agrocybe aegerita</name>
    <dbReference type="NCBI Taxonomy" id="1973307"/>
    <lineage>
        <taxon>Eukaryota</taxon>
        <taxon>Fungi</taxon>
        <taxon>Dikarya</taxon>
        <taxon>Basidiomycota</taxon>
        <taxon>Agaricomycotina</taxon>
        <taxon>Agaricomycetes</taxon>
        <taxon>Agaricomycetidae</taxon>
        <taxon>Agaricales</taxon>
        <taxon>Agaricineae</taxon>
        <taxon>Bolbitiaceae</taxon>
        <taxon>Cyclocybe</taxon>
    </lineage>
</organism>
<name>A0A8S0WFT5_CYCAE</name>
<comment type="caution">
    <text evidence="1">The sequence shown here is derived from an EMBL/GenBank/DDBJ whole genome shotgun (WGS) entry which is preliminary data.</text>
</comment>
<dbReference type="AlphaFoldDB" id="A0A8S0WFT5"/>
<protein>
    <submittedName>
        <fullName evidence="1">Uncharacterized protein</fullName>
    </submittedName>
</protein>
<proteinExistence type="predicted"/>
<keyword evidence="2" id="KW-1185">Reference proteome</keyword>
<dbReference type="EMBL" id="CACVBS010000068">
    <property type="protein sequence ID" value="CAA7268310.1"/>
    <property type="molecule type" value="Genomic_DNA"/>
</dbReference>
<dbReference type="Proteomes" id="UP000467700">
    <property type="component" value="Unassembled WGS sequence"/>
</dbReference>
<evidence type="ECO:0000313" key="1">
    <source>
        <dbReference type="EMBL" id="CAA7268310.1"/>
    </source>
</evidence>
<accession>A0A8S0WFT5</accession>
<reference evidence="1 2" key="1">
    <citation type="submission" date="2020-01" db="EMBL/GenBank/DDBJ databases">
        <authorList>
            <person name="Gupta K D."/>
        </authorList>
    </citation>
    <scope>NUCLEOTIDE SEQUENCE [LARGE SCALE GENOMIC DNA]</scope>
</reference>
<gene>
    <name evidence="1" type="ORF">AAE3_LOCUS10597</name>
</gene>
<evidence type="ECO:0000313" key="2">
    <source>
        <dbReference type="Proteomes" id="UP000467700"/>
    </source>
</evidence>
<sequence length="119" mass="14137">MANSLIRLVIRDYVLTLDQVQWIVGVLSNEHSELRSLQLHMHTLSCDLFDLLATKLPRLYHLELCFHSLVSNDDGSPNYYYDPYTEKAQAFVTDMTDRRYPEWALRHLTVRPLYHRSER</sequence>